<keyword evidence="3" id="KW-1185">Reference proteome</keyword>
<dbReference type="OrthoDB" id="9792271at2"/>
<dbReference type="InterPro" id="IPR038770">
    <property type="entry name" value="Na+/solute_symporter_sf"/>
</dbReference>
<dbReference type="Proteomes" id="UP000468943">
    <property type="component" value="Unassembled WGS sequence"/>
</dbReference>
<dbReference type="AlphaFoldDB" id="A0A6I4SN86"/>
<dbReference type="PANTHER" id="PTHR18640">
    <property type="entry name" value="SOLUTE CARRIER FAMILY 10 MEMBER 7"/>
    <property type="match status" value="1"/>
</dbReference>
<name>A0A6I4SN86_9SPHN</name>
<evidence type="ECO:0000313" key="3">
    <source>
        <dbReference type="Proteomes" id="UP000468943"/>
    </source>
</evidence>
<keyword evidence="1" id="KW-0812">Transmembrane</keyword>
<feature type="transmembrane region" description="Helical" evidence="1">
    <location>
        <begin position="229"/>
        <end position="251"/>
    </location>
</feature>
<sequence length="322" mass="34176">MFGLISRIDIMIRMLIVAIVLASIVPATGAAREIAQQISNLAIFVLFFLNGVRLSRSEVSRGVRNMRLILPLVLWCFGAMAAAGLGLSVLAGGILPPLIALGLLYLGVLPSTVQSATAYTSMAGGNVASSVVSAALLNILGVFISAPIFAWLSGGGYVELGFDGLMRLFLILILPFALGQIAQSKLSPWLKGHPALVGWMDRTAISIAVYVAFSGAVEQDLWGKLDMIGWGWLTALLCAFLLFAYFGAWILSGVLRLGLGNRISFTFAGAHKSLAMGAPLALVIFPPESAGLILVPLLIYHLLQLVVSAPLANRFVVMRAAR</sequence>
<dbReference type="RefSeq" id="WP_160598254.1">
    <property type="nucleotide sequence ID" value="NZ_WTYS01000001.1"/>
</dbReference>
<gene>
    <name evidence="2" type="ORF">GRI36_09555</name>
</gene>
<feature type="transmembrane region" description="Helical" evidence="1">
    <location>
        <begin position="131"/>
        <end position="152"/>
    </location>
</feature>
<feature type="transmembrane region" description="Helical" evidence="1">
    <location>
        <begin position="263"/>
        <end position="285"/>
    </location>
</feature>
<keyword evidence="1" id="KW-0472">Membrane</keyword>
<feature type="transmembrane region" description="Helical" evidence="1">
    <location>
        <begin position="164"/>
        <end position="182"/>
    </location>
</feature>
<feature type="transmembrane region" description="Helical" evidence="1">
    <location>
        <begin position="68"/>
        <end position="92"/>
    </location>
</feature>
<dbReference type="Gene3D" id="1.20.1530.20">
    <property type="match status" value="1"/>
</dbReference>
<reference evidence="2 3" key="1">
    <citation type="submission" date="2019-12" db="EMBL/GenBank/DDBJ databases">
        <title>Genomic-based taxomic classification of the family Erythrobacteraceae.</title>
        <authorList>
            <person name="Xu L."/>
        </authorList>
    </citation>
    <scope>NUCLEOTIDE SEQUENCE [LARGE SCALE GENOMIC DNA]</scope>
    <source>
        <strain evidence="2 3">JCM 17802</strain>
    </source>
</reference>
<evidence type="ECO:0000256" key="1">
    <source>
        <dbReference type="SAM" id="Phobius"/>
    </source>
</evidence>
<proteinExistence type="predicted"/>
<comment type="caution">
    <text evidence="2">The sequence shown here is derived from an EMBL/GenBank/DDBJ whole genome shotgun (WGS) entry which is preliminary data.</text>
</comment>
<dbReference type="EMBL" id="WTYS01000001">
    <property type="protein sequence ID" value="MXO57129.1"/>
    <property type="molecule type" value="Genomic_DNA"/>
</dbReference>
<organism evidence="2 3">
    <name type="scientific">Pontixanthobacter gangjinensis</name>
    <dbReference type="NCBI Taxonomy" id="1028742"/>
    <lineage>
        <taxon>Bacteria</taxon>
        <taxon>Pseudomonadati</taxon>
        <taxon>Pseudomonadota</taxon>
        <taxon>Alphaproteobacteria</taxon>
        <taxon>Sphingomonadales</taxon>
        <taxon>Erythrobacteraceae</taxon>
        <taxon>Pontixanthobacter</taxon>
    </lineage>
</organism>
<feature type="transmembrane region" description="Helical" evidence="1">
    <location>
        <begin position="37"/>
        <end position="56"/>
    </location>
</feature>
<dbReference type="GO" id="GO:0005886">
    <property type="term" value="C:plasma membrane"/>
    <property type="evidence" value="ECO:0007669"/>
    <property type="project" value="TreeGrafter"/>
</dbReference>
<evidence type="ECO:0000313" key="2">
    <source>
        <dbReference type="EMBL" id="MXO57129.1"/>
    </source>
</evidence>
<dbReference type="InterPro" id="IPR016833">
    <property type="entry name" value="Put_Na-Bile_cotransptr"/>
</dbReference>
<feature type="transmembrane region" description="Helical" evidence="1">
    <location>
        <begin position="98"/>
        <end position="119"/>
    </location>
</feature>
<feature type="transmembrane region" description="Helical" evidence="1">
    <location>
        <begin position="291"/>
        <end position="312"/>
    </location>
</feature>
<feature type="transmembrane region" description="Helical" evidence="1">
    <location>
        <begin position="12"/>
        <end position="31"/>
    </location>
</feature>
<dbReference type="Pfam" id="PF13593">
    <property type="entry name" value="SBF_like"/>
    <property type="match status" value="1"/>
</dbReference>
<feature type="transmembrane region" description="Helical" evidence="1">
    <location>
        <begin position="194"/>
        <end position="217"/>
    </location>
</feature>
<accession>A0A6I4SN86</accession>
<keyword evidence="1" id="KW-1133">Transmembrane helix</keyword>
<dbReference type="PANTHER" id="PTHR18640:SF5">
    <property type="entry name" value="SODIUM_BILE ACID COTRANSPORTER 7"/>
    <property type="match status" value="1"/>
</dbReference>
<protein>
    <submittedName>
        <fullName evidence="2">Bile acid:sodium symporter</fullName>
    </submittedName>
</protein>